<evidence type="ECO:0000256" key="1">
    <source>
        <dbReference type="ARBA" id="ARBA00022692"/>
    </source>
</evidence>
<reference evidence="5 6" key="1">
    <citation type="submission" date="2020-02" db="EMBL/GenBank/DDBJ databases">
        <title>Draft genome sequence of Haematococcus lacustris strain NIES-144.</title>
        <authorList>
            <person name="Morimoto D."/>
            <person name="Nakagawa S."/>
            <person name="Yoshida T."/>
            <person name="Sawayama S."/>
        </authorList>
    </citation>
    <scope>NUCLEOTIDE SEQUENCE [LARGE SCALE GENOMIC DNA]</scope>
    <source>
        <strain evidence="5 6">NIES-144</strain>
    </source>
</reference>
<keyword evidence="1 4" id="KW-0812">Transmembrane</keyword>
<sequence>MGNRDILLRLATYCWPADNPEFKRRVVLAVALMLGAKLLNISVPFILKAAVDACTEGSVASLALLPQAWVLGPSGLVLAYGAARAGTALLNETRNMVLDRGTRGINFLLSAMIFNVVPTAFEVVLVAGILSWKCGPALGALTLGTLAGL</sequence>
<feature type="non-terminal residue" evidence="5">
    <location>
        <position position="1"/>
    </location>
</feature>
<keyword evidence="3 4" id="KW-0472">Membrane</keyword>
<dbReference type="SUPFAM" id="SSF90123">
    <property type="entry name" value="ABC transporter transmembrane region"/>
    <property type="match status" value="1"/>
</dbReference>
<name>A0A6A0A1W7_HAELA</name>
<evidence type="ECO:0000256" key="2">
    <source>
        <dbReference type="ARBA" id="ARBA00022989"/>
    </source>
</evidence>
<dbReference type="GO" id="GO:0016020">
    <property type="term" value="C:membrane"/>
    <property type="evidence" value="ECO:0007669"/>
    <property type="project" value="InterPro"/>
</dbReference>
<dbReference type="Proteomes" id="UP000485058">
    <property type="component" value="Unassembled WGS sequence"/>
</dbReference>
<feature type="transmembrane region" description="Helical" evidence="4">
    <location>
        <begin position="26"/>
        <end position="47"/>
    </location>
</feature>
<evidence type="ECO:0000256" key="4">
    <source>
        <dbReference type="SAM" id="Phobius"/>
    </source>
</evidence>
<keyword evidence="2 4" id="KW-1133">Transmembrane helix</keyword>
<accession>A0A6A0A1W7</accession>
<protein>
    <submittedName>
        <fullName evidence="5">ATP-binding cassette, subfamily B, bacterial</fullName>
    </submittedName>
</protein>
<feature type="transmembrane region" description="Helical" evidence="4">
    <location>
        <begin position="59"/>
        <end position="83"/>
    </location>
</feature>
<evidence type="ECO:0000313" key="5">
    <source>
        <dbReference type="EMBL" id="GFH25694.1"/>
    </source>
</evidence>
<evidence type="ECO:0000313" key="6">
    <source>
        <dbReference type="Proteomes" id="UP000485058"/>
    </source>
</evidence>
<dbReference type="GO" id="GO:0005524">
    <property type="term" value="F:ATP binding"/>
    <property type="evidence" value="ECO:0007669"/>
    <property type="project" value="UniProtKB-KW"/>
</dbReference>
<feature type="transmembrane region" description="Helical" evidence="4">
    <location>
        <begin position="104"/>
        <end position="132"/>
    </location>
</feature>
<dbReference type="Gene3D" id="1.20.1560.10">
    <property type="entry name" value="ABC transporter type 1, transmembrane domain"/>
    <property type="match status" value="1"/>
</dbReference>
<organism evidence="5 6">
    <name type="scientific">Haematococcus lacustris</name>
    <name type="common">Green alga</name>
    <name type="synonym">Haematococcus pluvialis</name>
    <dbReference type="NCBI Taxonomy" id="44745"/>
    <lineage>
        <taxon>Eukaryota</taxon>
        <taxon>Viridiplantae</taxon>
        <taxon>Chlorophyta</taxon>
        <taxon>core chlorophytes</taxon>
        <taxon>Chlorophyceae</taxon>
        <taxon>CS clade</taxon>
        <taxon>Chlamydomonadales</taxon>
        <taxon>Haematococcaceae</taxon>
        <taxon>Haematococcus</taxon>
    </lineage>
</organism>
<proteinExistence type="predicted"/>
<keyword evidence="5" id="KW-0067">ATP-binding</keyword>
<comment type="caution">
    <text evidence="5">The sequence shown here is derived from an EMBL/GenBank/DDBJ whole genome shotgun (WGS) entry which is preliminary data.</text>
</comment>
<dbReference type="InterPro" id="IPR036640">
    <property type="entry name" value="ABC1_TM_sf"/>
</dbReference>
<evidence type="ECO:0000256" key="3">
    <source>
        <dbReference type="ARBA" id="ARBA00023136"/>
    </source>
</evidence>
<dbReference type="EMBL" id="BLLF01002891">
    <property type="protein sequence ID" value="GFH25694.1"/>
    <property type="molecule type" value="Genomic_DNA"/>
</dbReference>
<dbReference type="AlphaFoldDB" id="A0A6A0A1W7"/>
<keyword evidence="5" id="KW-0547">Nucleotide-binding</keyword>
<gene>
    <name evidence="5" type="ORF">HaLaN_23699</name>
</gene>
<keyword evidence="6" id="KW-1185">Reference proteome</keyword>